<dbReference type="InterPro" id="IPR050624">
    <property type="entry name" value="HTH-type_Tx_Regulator"/>
</dbReference>
<organism evidence="5">
    <name type="scientific">Ornithinibacillus sp. 4-3</name>
    <dbReference type="NCBI Taxonomy" id="3231488"/>
    <lineage>
        <taxon>Bacteria</taxon>
        <taxon>Bacillati</taxon>
        <taxon>Bacillota</taxon>
        <taxon>Bacilli</taxon>
        <taxon>Bacillales</taxon>
        <taxon>Bacillaceae</taxon>
        <taxon>Ornithinibacillus</taxon>
    </lineage>
</organism>
<protein>
    <submittedName>
        <fullName evidence="5">TetR/AcrR family transcriptional regulator</fullName>
    </submittedName>
</protein>
<feature type="DNA-binding region" description="H-T-H motif" evidence="3">
    <location>
        <begin position="25"/>
        <end position="44"/>
    </location>
</feature>
<evidence type="ECO:0000313" key="5">
    <source>
        <dbReference type="EMBL" id="XDK33120.1"/>
    </source>
</evidence>
<accession>A0AB39HRF4</accession>
<name>A0AB39HRF4_9BACI</name>
<dbReference type="RefSeq" id="WP_368653804.1">
    <property type="nucleotide sequence ID" value="NZ_CP162599.1"/>
</dbReference>
<dbReference type="PROSITE" id="PS50977">
    <property type="entry name" value="HTH_TETR_2"/>
    <property type="match status" value="1"/>
</dbReference>
<dbReference type="EMBL" id="CP162599">
    <property type="protein sequence ID" value="XDK33120.1"/>
    <property type="molecule type" value="Genomic_DNA"/>
</dbReference>
<evidence type="ECO:0000256" key="1">
    <source>
        <dbReference type="ARBA" id="ARBA00022491"/>
    </source>
</evidence>
<dbReference type="AlphaFoldDB" id="A0AB39HRF4"/>
<dbReference type="Gene3D" id="1.10.357.10">
    <property type="entry name" value="Tetracycline Repressor, domain 2"/>
    <property type="match status" value="1"/>
</dbReference>
<feature type="domain" description="HTH tetR-type" evidence="4">
    <location>
        <begin position="2"/>
        <end position="62"/>
    </location>
</feature>
<dbReference type="InterPro" id="IPR009057">
    <property type="entry name" value="Homeodomain-like_sf"/>
</dbReference>
<keyword evidence="2 3" id="KW-0238">DNA-binding</keyword>
<dbReference type="PANTHER" id="PTHR43479:SF22">
    <property type="entry name" value="TRANSCRIPTIONAL REGULATOR, TETR FAMILY"/>
    <property type="match status" value="1"/>
</dbReference>
<dbReference type="GO" id="GO:0003677">
    <property type="term" value="F:DNA binding"/>
    <property type="evidence" value="ECO:0007669"/>
    <property type="project" value="UniProtKB-UniRule"/>
</dbReference>
<sequence length="292" mass="34444">MQNRKQQVIIAALNLFQKKGYAATSIQDIIEASNISKGTFYNYFSSKNEFSKALLEYADQEETWRRKELLIGKDKQNKEIFAKQILLRIEISREFNLLSIFEAIFHSEEVELKEYVERRFLVYLTWLRERFIDIYGKEAEDYANDGAIIFYSIIQNMARLSKAISTEKVDFPKLISFALRRMDTLFADMIKEKDHFLPTCAFAKAHVKTVPTKEEIISQIQQLINKPKNELQEQRNEILSFLITELSTEKPRFILIESTTKTLRTIAEKTTLQYDMRQLITNIFAYIEDRKN</sequence>
<proteinExistence type="predicted"/>
<dbReference type="SUPFAM" id="SSF46689">
    <property type="entry name" value="Homeodomain-like"/>
    <property type="match status" value="1"/>
</dbReference>
<dbReference type="PANTHER" id="PTHR43479">
    <property type="entry name" value="ACREF/ENVCD OPERON REPRESSOR-RELATED"/>
    <property type="match status" value="1"/>
</dbReference>
<keyword evidence="1" id="KW-0678">Repressor</keyword>
<gene>
    <name evidence="5" type="ORF">AB4Y30_01770</name>
</gene>
<evidence type="ECO:0000256" key="3">
    <source>
        <dbReference type="PROSITE-ProRule" id="PRU00335"/>
    </source>
</evidence>
<dbReference type="Pfam" id="PF00440">
    <property type="entry name" value="TetR_N"/>
    <property type="match status" value="1"/>
</dbReference>
<evidence type="ECO:0000259" key="4">
    <source>
        <dbReference type="PROSITE" id="PS50977"/>
    </source>
</evidence>
<dbReference type="InterPro" id="IPR001647">
    <property type="entry name" value="HTH_TetR"/>
</dbReference>
<reference evidence="5" key="1">
    <citation type="submission" date="2024-07" db="EMBL/GenBank/DDBJ databases">
        <title>Halotolerant mesophilic bacterium Ornithinibacillus sp. 4-3, sp. nov., isolated from soil.</title>
        <authorList>
            <person name="Sidarenka A.V."/>
            <person name="Guliayeva D.E."/>
            <person name="Leanovich S.I."/>
            <person name="Hileuskaya K.S."/>
            <person name="Akhremchuk A.E."/>
            <person name="Sikolenko M.A."/>
            <person name="Valentovich L.N."/>
        </authorList>
    </citation>
    <scope>NUCLEOTIDE SEQUENCE</scope>
    <source>
        <strain evidence="5">4-3</strain>
    </source>
</reference>
<evidence type="ECO:0000256" key="2">
    <source>
        <dbReference type="ARBA" id="ARBA00023125"/>
    </source>
</evidence>
<dbReference type="PRINTS" id="PR00455">
    <property type="entry name" value="HTHTETR"/>
</dbReference>